<reference evidence="2 3" key="1">
    <citation type="journal article" date="2022" name="Syst. Appl. Microbiol.">
        <title>Rhodopirellula aestuarii sp. nov., a novel member of the genus Rhodopirellula isolated from brackish sediments collected in the Tagus River estuary, Portugal.</title>
        <authorList>
            <person name="Vitorino I.R."/>
            <person name="Klimek D."/>
            <person name="Calusinska M."/>
            <person name="Lobo-da-Cunha A."/>
            <person name="Vasconcelos V."/>
            <person name="Lage O.M."/>
        </authorList>
    </citation>
    <scope>NUCLEOTIDE SEQUENCE [LARGE SCALE GENOMIC DNA]</scope>
    <source>
        <strain evidence="2 3">ICT_H3.1</strain>
    </source>
</reference>
<feature type="region of interest" description="Disordered" evidence="1">
    <location>
        <begin position="529"/>
        <end position="552"/>
    </location>
</feature>
<evidence type="ECO:0000313" key="2">
    <source>
        <dbReference type="EMBL" id="MCM2371704.1"/>
    </source>
</evidence>
<feature type="compositionally biased region" description="Polar residues" evidence="1">
    <location>
        <begin position="108"/>
        <end position="121"/>
    </location>
</feature>
<dbReference type="EMBL" id="JAMQBK010000036">
    <property type="protein sequence ID" value="MCM2371704.1"/>
    <property type="molecule type" value="Genomic_DNA"/>
</dbReference>
<feature type="region of interest" description="Disordered" evidence="1">
    <location>
        <begin position="107"/>
        <end position="159"/>
    </location>
</feature>
<evidence type="ECO:0000313" key="3">
    <source>
        <dbReference type="Proteomes" id="UP001202961"/>
    </source>
</evidence>
<feature type="region of interest" description="Disordered" evidence="1">
    <location>
        <begin position="219"/>
        <end position="251"/>
    </location>
</feature>
<feature type="compositionally biased region" description="Basic and acidic residues" evidence="1">
    <location>
        <begin position="419"/>
        <end position="446"/>
    </location>
</feature>
<feature type="compositionally biased region" description="Polar residues" evidence="1">
    <location>
        <begin position="302"/>
        <end position="322"/>
    </location>
</feature>
<feature type="compositionally biased region" description="Low complexity" evidence="1">
    <location>
        <begin position="474"/>
        <end position="488"/>
    </location>
</feature>
<proteinExistence type="predicted"/>
<dbReference type="Proteomes" id="UP001202961">
    <property type="component" value="Unassembled WGS sequence"/>
</dbReference>
<feature type="region of interest" description="Disordered" evidence="1">
    <location>
        <begin position="264"/>
        <end position="517"/>
    </location>
</feature>
<comment type="caution">
    <text evidence="2">The sequence shown here is derived from an EMBL/GenBank/DDBJ whole genome shotgun (WGS) entry which is preliminary data.</text>
</comment>
<name>A0ABT0U453_9BACT</name>
<feature type="compositionally biased region" description="Low complexity" evidence="1">
    <location>
        <begin position="219"/>
        <end position="232"/>
    </location>
</feature>
<accession>A0ABT0U453</accession>
<protein>
    <submittedName>
        <fullName evidence="2">ADP-ribosylation factor-directed GTPase activating protein isoform b</fullName>
    </submittedName>
</protein>
<dbReference type="RefSeq" id="WP_250929335.1">
    <property type="nucleotide sequence ID" value="NZ_JAMQBK010000036.1"/>
</dbReference>
<sequence length="965" mass="104542">MPVKNVRNLTPVSSPRRRRLAMWLMLGCVSTTTIVSNGVCLADELDWDGGMSVSAPTAPDKTGSPAFSSPMTDAMVPGADDAKVPTFRPTQSVNSVLGLRPGHADWNNVGTSPVGTSIQLLPSTPPPAPPKQSAGSATDSLSLNPPQAEKPAPPQRLAPSWVTRDNAELRGLPQSWQPAVPTFQTRGPELVLRPVAPEVDATTAPQRSLATPQVLLQPPQQLATQAPSPSQADADGLPSEVPNLNSGLPANTVADRRLFPSWMNPRSLMPGKSSPEPATTGNHAYEHTQPRASVPGEGWQPRGQSIPRQSTLRQPTSSQPISRQPLRDPVPVTVAPPTRSAPAMVAPLEPLPMEPNRLEVSPRNSMPVGSGISPLTDENDKPITLSPVQRMPSLDTLPALEALPDGPGSLSLTPPAELPDERVVEEEKSTYEATTKHQDVSEKVVAETEDSEMSLGAPARISEPTVASKMNPTSRRSSSDKPVQSSSVNANDGNNEGDVAGPLEIDKWYGDEPDDLQDDIPMIELLKDPDSVARSAPAAKPPGEPIKSRPELSATRIKPLVIDPLESQQSLEPLKPVEEKTVLRDVRELYDSSRRGASEPVERIAESPIDRIVNVDATGREKSHSGPGAVANLDPSIARLRSPILQTLRSFHARTENADSRSNWGMMHAIMVYGADTRIIARRGNYSAIAWIAGNNVCRGNRLMTTEHGKLKIREGTGLQGHQAQFLAVLSLAGVPSNYPLHADGKKFSVGELVQVEAAACEEGKELTFTLIGLAHYLDTDATWTGVGGERWDFDRLIAAELNEPIVGAACGGTHRLMGFAHALRKRRLEGEPINGQWKRAEDFLNDFTKYTYSMQNRDGSFSTDWFESREDNGDLTRKVQTTGHMLEFLLTHLPDEDLVDPHVVNAVRFIVGAMGRVPLDDAGVGYRGHALRSLAMYHRRVFGIAPDYPQGNVASGRHQQQRRR</sequence>
<evidence type="ECO:0000256" key="1">
    <source>
        <dbReference type="SAM" id="MobiDB-lite"/>
    </source>
</evidence>
<organism evidence="2 3">
    <name type="scientific">Aporhodopirellula aestuarii</name>
    <dbReference type="NCBI Taxonomy" id="2950107"/>
    <lineage>
        <taxon>Bacteria</taxon>
        <taxon>Pseudomonadati</taxon>
        <taxon>Planctomycetota</taxon>
        <taxon>Planctomycetia</taxon>
        <taxon>Pirellulales</taxon>
        <taxon>Pirellulaceae</taxon>
        <taxon>Aporhodopirellula</taxon>
    </lineage>
</organism>
<gene>
    <name evidence="2" type="ORF">NB063_13915</name>
</gene>
<keyword evidence="3" id="KW-1185">Reference proteome</keyword>